<feature type="chain" id="PRO_5046669283" description="Lipoprotein" evidence="1">
    <location>
        <begin position="22"/>
        <end position="104"/>
    </location>
</feature>
<dbReference type="Proteomes" id="UP001528411">
    <property type="component" value="Unassembled WGS sequence"/>
</dbReference>
<sequence length="104" mass="11439">MKKLILVTFMFIISACTSVQYTNQPVDQAYVQLEGNFIGATIILGQTITNINAKTKTFELNGKTVAKFPIAIGSHELKVLRNGKLVINKNIFVTQGQTVDVIIP</sequence>
<keyword evidence="3" id="KW-1185">Reference proteome</keyword>
<evidence type="ECO:0000256" key="1">
    <source>
        <dbReference type="SAM" id="SignalP"/>
    </source>
</evidence>
<name>A0ABT5FBL3_9GAMM</name>
<reference evidence="2 3" key="1">
    <citation type="submission" date="2023-01" db="EMBL/GenBank/DDBJ databases">
        <title>Psychrosphaera sp. nov., isolated from marine algae.</title>
        <authorList>
            <person name="Bayburt H."/>
            <person name="Choi B.J."/>
            <person name="Kim J.M."/>
            <person name="Choi D.G."/>
            <person name="Jeon C.O."/>
        </authorList>
    </citation>
    <scope>NUCLEOTIDE SEQUENCE [LARGE SCALE GENOMIC DNA]</scope>
    <source>
        <strain evidence="2 3">G1-22</strain>
    </source>
</reference>
<accession>A0ABT5FBL3</accession>
<proteinExistence type="predicted"/>
<evidence type="ECO:0008006" key="4">
    <source>
        <dbReference type="Google" id="ProtNLM"/>
    </source>
</evidence>
<evidence type="ECO:0000313" key="2">
    <source>
        <dbReference type="EMBL" id="MDC2888429.1"/>
    </source>
</evidence>
<dbReference type="PROSITE" id="PS51257">
    <property type="entry name" value="PROKAR_LIPOPROTEIN"/>
    <property type="match status" value="1"/>
</dbReference>
<protein>
    <recommendedName>
        <fullName evidence="4">Lipoprotein</fullName>
    </recommendedName>
</protein>
<feature type="signal peptide" evidence="1">
    <location>
        <begin position="1"/>
        <end position="21"/>
    </location>
</feature>
<gene>
    <name evidence="2" type="ORF">PN838_06245</name>
</gene>
<dbReference type="EMBL" id="JAQOMS010000002">
    <property type="protein sequence ID" value="MDC2888429.1"/>
    <property type="molecule type" value="Genomic_DNA"/>
</dbReference>
<comment type="caution">
    <text evidence="2">The sequence shown here is derived from an EMBL/GenBank/DDBJ whole genome shotgun (WGS) entry which is preliminary data.</text>
</comment>
<evidence type="ECO:0000313" key="3">
    <source>
        <dbReference type="Proteomes" id="UP001528411"/>
    </source>
</evidence>
<dbReference type="RefSeq" id="WP_272180051.1">
    <property type="nucleotide sequence ID" value="NZ_JAQOMS010000002.1"/>
</dbReference>
<organism evidence="2 3">
    <name type="scientific">Psychrosphaera algicola</name>
    <dbReference type="NCBI Taxonomy" id="3023714"/>
    <lineage>
        <taxon>Bacteria</taxon>
        <taxon>Pseudomonadati</taxon>
        <taxon>Pseudomonadota</taxon>
        <taxon>Gammaproteobacteria</taxon>
        <taxon>Alteromonadales</taxon>
        <taxon>Pseudoalteromonadaceae</taxon>
        <taxon>Psychrosphaera</taxon>
    </lineage>
</organism>
<keyword evidence="1" id="KW-0732">Signal</keyword>